<dbReference type="EMBL" id="CP159253">
    <property type="protein sequence ID" value="XCG46708.1"/>
    <property type="molecule type" value="Genomic_DNA"/>
</dbReference>
<evidence type="ECO:0000313" key="1">
    <source>
        <dbReference type="EMBL" id="XCG46708.1"/>
    </source>
</evidence>
<sequence>MSSFYPNLTEATVLQLRVVLQHMRANAVYLDNAPYSTELKDFLKELTGFGVAPAPVEFDGEADRLDYVEQEIVTVLSDLKTLVASLGTAEHSEKLQVAKARAGLVEKLVAAREKVWTMKEAAEFQGRILSFLEDVCNKDQVQELKKRLAGLRSVKND</sequence>
<proteinExistence type="predicted"/>
<organism evidence="1">
    <name type="scientific">Mesorhizobium sp. WSM2240</name>
    <dbReference type="NCBI Taxonomy" id="3228851"/>
    <lineage>
        <taxon>Bacteria</taxon>
        <taxon>Pseudomonadati</taxon>
        <taxon>Pseudomonadota</taxon>
        <taxon>Alphaproteobacteria</taxon>
        <taxon>Hyphomicrobiales</taxon>
        <taxon>Phyllobacteriaceae</taxon>
        <taxon>Mesorhizobium</taxon>
    </lineage>
</organism>
<dbReference type="AlphaFoldDB" id="A0AAU8CIQ2"/>
<reference evidence="1" key="1">
    <citation type="submission" date="2024-06" db="EMBL/GenBank/DDBJ databases">
        <title>Mesorhizobium karijinii sp. nov., a symbiont of the iconic Swainsona formosa from arid Australia.</title>
        <authorList>
            <person name="Hill Y.J."/>
            <person name="Watkin E.L.J."/>
            <person name="O'Hara G.W."/>
            <person name="Terpolilli J."/>
            <person name="Tye M.L."/>
            <person name="Kohlmeier M.G."/>
        </authorList>
    </citation>
    <scope>NUCLEOTIDE SEQUENCE</scope>
    <source>
        <strain evidence="1">WSM2240</strain>
    </source>
</reference>
<gene>
    <name evidence="1" type="ORF">ABVK50_15415</name>
</gene>
<dbReference type="RefSeq" id="WP_353645754.1">
    <property type="nucleotide sequence ID" value="NZ_CP159253.1"/>
</dbReference>
<name>A0AAU8CIQ2_9HYPH</name>
<protein>
    <submittedName>
        <fullName evidence="1">Uncharacterized protein</fullName>
    </submittedName>
</protein>
<accession>A0AAU8CIQ2</accession>